<reference evidence="8 9" key="1">
    <citation type="submission" date="2020-08" db="EMBL/GenBank/DDBJ databases">
        <title>Genome public.</title>
        <authorList>
            <person name="Liu C."/>
            <person name="Sun Q."/>
        </authorList>
    </citation>
    <scope>NUCLEOTIDE SEQUENCE [LARGE SCALE GENOMIC DNA]</scope>
    <source>
        <strain evidence="8 9">NSJ-70</strain>
    </source>
</reference>
<keyword evidence="3" id="KW-1003">Cell membrane</keyword>
<feature type="transmembrane region" description="Helical" evidence="7">
    <location>
        <begin position="196"/>
        <end position="215"/>
    </location>
</feature>
<sequence>MSLLIVAYLFLGGAGAGAFFVLACVDWRNDRLDRLGMDAPAERLRRAEFVRRGYVLSFAALLLGALCLLADLGRPEAAYLLFTRPTFSYISVGTYSLTVLLLCVAAAMAPALFALPRAFRKLKRFVVPLGLVAALFVMTYTGIFLQSMNAVPLWESPLLIVLFVLSALSTGVGLALMGSAGLGLRQRDGSLIQRLARVDLAVVVLELATATAYLATVAGSELGGQSVERLLSGDWSLAFLGGFVLCGLVVPGVLDAISARKPAGEALDLAIACLVLVGGFCLRLSVVNAGIHSGI</sequence>
<keyword evidence="9" id="KW-1185">Reference proteome</keyword>
<evidence type="ECO:0000256" key="2">
    <source>
        <dbReference type="ARBA" id="ARBA00008929"/>
    </source>
</evidence>
<feature type="transmembrane region" description="Helical" evidence="7">
    <location>
        <begin position="235"/>
        <end position="254"/>
    </location>
</feature>
<dbReference type="EMBL" id="JACOOA010000004">
    <property type="protein sequence ID" value="MBC5584595.1"/>
    <property type="molecule type" value="Genomic_DNA"/>
</dbReference>
<dbReference type="PANTHER" id="PTHR34856:SF2">
    <property type="entry name" value="PROTEIN NRFD"/>
    <property type="match status" value="1"/>
</dbReference>
<keyword evidence="5 7" id="KW-1133">Transmembrane helix</keyword>
<evidence type="ECO:0000313" key="9">
    <source>
        <dbReference type="Proteomes" id="UP000622448"/>
    </source>
</evidence>
<comment type="similarity">
    <text evidence="2">Belongs to the NrfD family.</text>
</comment>
<gene>
    <name evidence="8" type="primary">nrfD</name>
    <name evidence="8" type="ORF">H8S61_10380</name>
</gene>
<comment type="caution">
    <text evidence="8">The sequence shown here is derived from an EMBL/GenBank/DDBJ whole genome shotgun (WGS) entry which is preliminary data.</text>
</comment>
<feature type="transmembrane region" description="Helical" evidence="7">
    <location>
        <begin position="158"/>
        <end position="184"/>
    </location>
</feature>
<dbReference type="InterPro" id="IPR005614">
    <property type="entry name" value="NrfD-like"/>
</dbReference>
<proteinExistence type="inferred from homology"/>
<organism evidence="8 9">
    <name type="scientific">Eggerthella hominis</name>
    <dbReference type="NCBI Taxonomy" id="2763043"/>
    <lineage>
        <taxon>Bacteria</taxon>
        <taxon>Bacillati</taxon>
        <taxon>Actinomycetota</taxon>
        <taxon>Coriobacteriia</taxon>
        <taxon>Eggerthellales</taxon>
        <taxon>Eggerthellaceae</taxon>
        <taxon>Eggerthella</taxon>
    </lineage>
</organism>
<evidence type="ECO:0000256" key="6">
    <source>
        <dbReference type="ARBA" id="ARBA00023136"/>
    </source>
</evidence>
<evidence type="ECO:0000256" key="7">
    <source>
        <dbReference type="SAM" id="Phobius"/>
    </source>
</evidence>
<evidence type="ECO:0000256" key="4">
    <source>
        <dbReference type="ARBA" id="ARBA00022692"/>
    </source>
</evidence>
<evidence type="ECO:0000256" key="1">
    <source>
        <dbReference type="ARBA" id="ARBA00004651"/>
    </source>
</evidence>
<keyword evidence="4 7" id="KW-0812">Transmembrane</keyword>
<dbReference type="PANTHER" id="PTHR34856">
    <property type="entry name" value="PROTEIN NRFD"/>
    <property type="match status" value="1"/>
</dbReference>
<dbReference type="Gene3D" id="1.20.1630.10">
    <property type="entry name" value="Formate dehydrogenase/DMSO reductase domain"/>
    <property type="match status" value="1"/>
</dbReference>
<evidence type="ECO:0000313" key="8">
    <source>
        <dbReference type="EMBL" id="MBC5584595.1"/>
    </source>
</evidence>
<keyword evidence="6 7" id="KW-0472">Membrane</keyword>
<dbReference type="Proteomes" id="UP000622448">
    <property type="component" value="Unassembled WGS sequence"/>
</dbReference>
<feature type="transmembrane region" description="Helical" evidence="7">
    <location>
        <begin position="53"/>
        <end position="72"/>
    </location>
</feature>
<dbReference type="InterPro" id="IPR052049">
    <property type="entry name" value="Electron_transfer_protein"/>
</dbReference>
<dbReference type="Pfam" id="PF03916">
    <property type="entry name" value="NrfD"/>
    <property type="match status" value="1"/>
</dbReference>
<comment type="subcellular location">
    <subcellularLocation>
        <location evidence="1">Cell membrane</location>
        <topology evidence="1">Multi-pass membrane protein</topology>
    </subcellularLocation>
</comment>
<feature type="transmembrane region" description="Helical" evidence="7">
    <location>
        <begin position="92"/>
        <end position="113"/>
    </location>
</feature>
<name>A0ABR7BU13_9ACTN</name>
<accession>A0ABR7BU13</accession>
<evidence type="ECO:0000256" key="5">
    <source>
        <dbReference type="ARBA" id="ARBA00022989"/>
    </source>
</evidence>
<feature type="transmembrane region" description="Helical" evidence="7">
    <location>
        <begin position="125"/>
        <end position="146"/>
    </location>
</feature>
<protein>
    <submittedName>
        <fullName evidence="8">Polysulfide reductase NrfD</fullName>
    </submittedName>
</protein>
<feature type="transmembrane region" description="Helical" evidence="7">
    <location>
        <begin position="266"/>
        <end position="286"/>
    </location>
</feature>
<feature type="transmembrane region" description="Helical" evidence="7">
    <location>
        <begin position="6"/>
        <end position="25"/>
    </location>
</feature>
<dbReference type="RefSeq" id="WP_186938935.1">
    <property type="nucleotide sequence ID" value="NZ_JACOOA010000004.1"/>
</dbReference>
<evidence type="ECO:0000256" key="3">
    <source>
        <dbReference type="ARBA" id="ARBA00022475"/>
    </source>
</evidence>